<dbReference type="Gene3D" id="3.30.565.10">
    <property type="entry name" value="Histidine kinase-like ATPase, C-terminal domain"/>
    <property type="match status" value="1"/>
</dbReference>
<reference evidence="1" key="1">
    <citation type="journal article" date="2013" name="Environ. Microbiol.">
        <title>Microbiota from the distal guts of lean and obese adolescents exhibit partial functional redundancy besides clear differences in community structure.</title>
        <authorList>
            <person name="Ferrer M."/>
            <person name="Ruiz A."/>
            <person name="Lanza F."/>
            <person name="Haange S.B."/>
            <person name="Oberbach A."/>
            <person name="Till H."/>
            <person name="Bargiela R."/>
            <person name="Campoy C."/>
            <person name="Segura M.T."/>
            <person name="Richter M."/>
            <person name="von Bergen M."/>
            <person name="Seifert J."/>
            <person name="Suarez A."/>
        </authorList>
    </citation>
    <scope>NUCLEOTIDE SEQUENCE</scope>
</reference>
<name>K1TFE1_9ZZZZ</name>
<evidence type="ECO:0000313" key="1">
    <source>
        <dbReference type="EMBL" id="EKC65100.1"/>
    </source>
</evidence>
<comment type="caution">
    <text evidence="1">The sequence shown here is derived from an EMBL/GenBank/DDBJ whole genome shotgun (WGS) entry which is preliminary data.</text>
</comment>
<dbReference type="InterPro" id="IPR036890">
    <property type="entry name" value="HATPase_C_sf"/>
</dbReference>
<feature type="non-terminal residue" evidence="1">
    <location>
        <position position="1"/>
    </location>
</feature>
<protein>
    <submittedName>
        <fullName evidence="1">Uncharacterized protein</fullName>
    </submittedName>
</protein>
<sequence length="69" mass="7798">NIVKNAIEYSPDGSVIEIDSGENPMYSWISVRDSGMGMDKQSMLLFLKGLKTLPMKMDLESECRLHSLF</sequence>
<dbReference type="AlphaFoldDB" id="K1TFE1"/>
<accession>K1TFE1</accession>
<dbReference type="EMBL" id="AJWY01007060">
    <property type="protein sequence ID" value="EKC65100.1"/>
    <property type="molecule type" value="Genomic_DNA"/>
</dbReference>
<organism evidence="1">
    <name type="scientific">human gut metagenome</name>
    <dbReference type="NCBI Taxonomy" id="408170"/>
    <lineage>
        <taxon>unclassified sequences</taxon>
        <taxon>metagenomes</taxon>
        <taxon>organismal metagenomes</taxon>
    </lineage>
</organism>
<dbReference type="SUPFAM" id="SSF55874">
    <property type="entry name" value="ATPase domain of HSP90 chaperone/DNA topoisomerase II/histidine kinase"/>
    <property type="match status" value="1"/>
</dbReference>
<gene>
    <name evidence="1" type="ORF">LEA_10506</name>
</gene>
<proteinExistence type="predicted"/>